<feature type="domain" description="N-end aminoacyl transferase N-terminal" evidence="5">
    <location>
        <begin position="10"/>
        <end position="79"/>
    </location>
</feature>
<dbReference type="NCBIfam" id="NF002342">
    <property type="entry name" value="PRK01305.1-3"/>
    <property type="match status" value="1"/>
</dbReference>
<reference evidence="7 8" key="1">
    <citation type="submission" date="2022-10" db="EMBL/GenBank/DDBJ databases">
        <title>Aestuariibacter sp. AA17 isolated from Montipora capitata coral fragment.</title>
        <authorList>
            <person name="Emsley S.A."/>
            <person name="Pfannmuller K.M."/>
            <person name="Loughran R.M."/>
            <person name="Shlafstein M."/>
            <person name="Papke E."/>
            <person name="Saw J.H."/>
            <person name="Ushijima B."/>
            <person name="Videau P."/>
        </authorList>
    </citation>
    <scope>NUCLEOTIDE SEQUENCE [LARGE SCALE GENOMIC DNA]</scope>
    <source>
        <strain evidence="7 8">AA17</strain>
    </source>
</reference>
<dbReference type="EMBL" id="JAOWKX010000002">
    <property type="protein sequence ID" value="MCV2884267.1"/>
    <property type="molecule type" value="Genomic_DNA"/>
</dbReference>
<accession>A0ABT3A6R6</accession>
<dbReference type="InterPro" id="IPR030700">
    <property type="entry name" value="N-end_Aminoacyl_Trfase"/>
</dbReference>
<evidence type="ECO:0000259" key="5">
    <source>
        <dbReference type="Pfam" id="PF04376"/>
    </source>
</evidence>
<dbReference type="InterPro" id="IPR016181">
    <property type="entry name" value="Acyl_CoA_acyltransferase"/>
</dbReference>
<dbReference type="Pfam" id="PF04377">
    <property type="entry name" value="ATE_C"/>
    <property type="match status" value="1"/>
</dbReference>
<dbReference type="Pfam" id="PF04376">
    <property type="entry name" value="ATE_N"/>
    <property type="match status" value="1"/>
</dbReference>
<keyword evidence="1 4" id="KW-0963">Cytoplasm</keyword>
<comment type="similarity">
    <text evidence="4">Belongs to the R-transferase family. Bpt subfamily.</text>
</comment>
<evidence type="ECO:0000313" key="8">
    <source>
        <dbReference type="Proteomes" id="UP001652504"/>
    </source>
</evidence>
<dbReference type="NCBIfam" id="NF002345">
    <property type="entry name" value="PRK01305.2-2"/>
    <property type="match status" value="1"/>
</dbReference>
<comment type="catalytic activity">
    <reaction evidence="4">
        <text>N-terminal L-aspartyl-[protein] + L-leucyl-tRNA(Leu) = N-terminal L-leucyl-L-aspartyl-[protein] + tRNA(Leu) + H(+)</text>
        <dbReference type="Rhea" id="RHEA:50420"/>
        <dbReference type="Rhea" id="RHEA-COMP:9613"/>
        <dbReference type="Rhea" id="RHEA-COMP:9622"/>
        <dbReference type="Rhea" id="RHEA-COMP:12669"/>
        <dbReference type="Rhea" id="RHEA-COMP:12674"/>
        <dbReference type="ChEBI" id="CHEBI:15378"/>
        <dbReference type="ChEBI" id="CHEBI:64720"/>
        <dbReference type="ChEBI" id="CHEBI:78442"/>
        <dbReference type="ChEBI" id="CHEBI:78494"/>
        <dbReference type="ChEBI" id="CHEBI:133042"/>
        <dbReference type="EC" id="2.3.2.29"/>
    </reaction>
</comment>
<dbReference type="PANTHER" id="PTHR21367:SF1">
    <property type="entry name" value="ARGINYL-TRNA--PROTEIN TRANSFERASE 1"/>
    <property type="match status" value="1"/>
</dbReference>
<comment type="function">
    <text evidence="4">Functions in the N-end rule pathway of protein degradation where it conjugates Leu from its aminoacyl-tRNA to the N-termini of proteins containing an N-terminal aspartate or glutamate.</text>
</comment>
<sequence length="230" mass="27162">MRFGLTQEFDCSYLSDQREQLLVLVENEQAQAKHYDILIGAGFRRSGEQIYRPHCTACHACQSLRVLASSYSPSKSQKRITNKNSDITVVASLDEKPAYYTLYARYINTRHRDGSMYPASEHQYRSFISSQWCQTLFFEFYHHDKLIGVAVTDLLANALSALYTFFDPDYTYRSVGKFAIIKQIEYARKKNIPYVYLGYQIDACEKMNYKREFYPHERFIDNKWHYFSKK</sequence>
<comment type="caution">
    <text evidence="7">The sequence shown here is derived from an EMBL/GenBank/DDBJ whole genome shotgun (WGS) entry which is preliminary data.</text>
</comment>
<proteinExistence type="inferred from homology"/>
<dbReference type="GO" id="GO:0004057">
    <property type="term" value="F:arginyl-tRNA--protein transferase activity"/>
    <property type="evidence" value="ECO:0007669"/>
    <property type="project" value="UniProtKB-EC"/>
</dbReference>
<protein>
    <recommendedName>
        <fullName evidence="4">Aspartate/glutamate leucyltransferase</fullName>
        <ecNumber evidence="4">2.3.2.29</ecNumber>
    </recommendedName>
</protein>
<evidence type="ECO:0000259" key="6">
    <source>
        <dbReference type="Pfam" id="PF04377"/>
    </source>
</evidence>
<dbReference type="Gene3D" id="3.40.630.30">
    <property type="match status" value="1"/>
</dbReference>
<dbReference type="InterPro" id="IPR007471">
    <property type="entry name" value="N-end_Aminoacyl_Trfase_N"/>
</dbReference>
<dbReference type="RefSeq" id="WP_263711472.1">
    <property type="nucleotide sequence ID" value="NZ_JAOWKX010000002.1"/>
</dbReference>
<dbReference type="HAMAP" id="MF_00689">
    <property type="entry name" value="Bpt"/>
    <property type="match status" value="1"/>
</dbReference>
<keyword evidence="2 4" id="KW-0808">Transferase</keyword>
<name>A0ABT3A6R6_9ALTE</name>
<dbReference type="PIRSF" id="PIRSF037208">
    <property type="entry name" value="ATE_pro_prd"/>
    <property type="match status" value="1"/>
</dbReference>
<dbReference type="InterPro" id="IPR007472">
    <property type="entry name" value="N-end_Aminoacyl_Trfase_C"/>
</dbReference>
<dbReference type="NCBIfam" id="NF002346">
    <property type="entry name" value="PRK01305.2-3"/>
    <property type="match status" value="1"/>
</dbReference>
<gene>
    <name evidence="4" type="primary">bpt</name>
    <name evidence="7" type="ORF">OE749_06130</name>
</gene>
<evidence type="ECO:0000313" key="7">
    <source>
        <dbReference type="EMBL" id="MCV2884267.1"/>
    </source>
</evidence>
<evidence type="ECO:0000256" key="2">
    <source>
        <dbReference type="ARBA" id="ARBA00022679"/>
    </source>
</evidence>
<dbReference type="EC" id="2.3.2.29" evidence="4"/>
<comment type="subcellular location">
    <subcellularLocation>
        <location evidence="4">Cytoplasm</location>
    </subcellularLocation>
</comment>
<evidence type="ECO:0000256" key="4">
    <source>
        <dbReference type="HAMAP-Rule" id="MF_00689"/>
    </source>
</evidence>
<comment type="catalytic activity">
    <reaction evidence="4">
        <text>N-terminal L-glutamyl-[protein] + L-leucyl-tRNA(Leu) = N-terminal L-leucyl-L-glutamyl-[protein] + tRNA(Leu) + H(+)</text>
        <dbReference type="Rhea" id="RHEA:50412"/>
        <dbReference type="Rhea" id="RHEA-COMP:9613"/>
        <dbReference type="Rhea" id="RHEA-COMP:9622"/>
        <dbReference type="Rhea" id="RHEA-COMP:12664"/>
        <dbReference type="Rhea" id="RHEA-COMP:12668"/>
        <dbReference type="ChEBI" id="CHEBI:15378"/>
        <dbReference type="ChEBI" id="CHEBI:64721"/>
        <dbReference type="ChEBI" id="CHEBI:78442"/>
        <dbReference type="ChEBI" id="CHEBI:78494"/>
        <dbReference type="ChEBI" id="CHEBI:133041"/>
        <dbReference type="EC" id="2.3.2.29"/>
    </reaction>
</comment>
<organism evidence="7 8">
    <name type="scientific">Fluctibacter corallii</name>
    <dbReference type="NCBI Taxonomy" id="2984329"/>
    <lineage>
        <taxon>Bacteria</taxon>
        <taxon>Pseudomonadati</taxon>
        <taxon>Pseudomonadota</taxon>
        <taxon>Gammaproteobacteria</taxon>
        <taxon>Alteromonadales</taxon>
        <taxon>Alteromonadaceae</taxon>
        <taxon>Fluctibacter</taxon>
    </lineage>
</organism>
<evidence type="ECO:0000256" key="1">
    <source>
        <dbReference type="ARBA" id="ARBA00022490"/>
    </source>
</evidence>
<keyword evidence="3 4" id="KW-0012">Acyltransferase</keyword>
<dbReference type="PANTHER" id="PTHR21367">
    <property type="entry name" value="ARGININE-TRNA-PROTEIN TRANSFERASE 1"/>
    <property type="match status" value="1"/>
</dbReference>
<dbReference type="InterPro" id="IPR017138">
    <property type="entry name" value="Asp_Glu_LeuTrfase"/>
</dbReference>
<evidence type="ECO:0000256" key="3">
    <source>
        <dbReference type="ARBA" id="ARBA00023315"/>
    </source>
</evidence>
<dbReference type="SUPFAM" id="SSF55729">
    <property type="entry name" value="Acyl-CoA N-acyltransferases (Nat)"/>
    <property type="match status" value="1"/>
</dbReference>
<keyword evidence="8" id="KW-1185">Reference proteome</keyword>
<dbReference type="Proteomes" id="UP001652504">
    <property type="component" value="Unassembled WGS sequence"/>
</dbReference>
<feature type="domain" description="N-end rule aminoacyl transferase C-terminal" evidence="6">
    <location>
        <begin position="99"/>
        <end position="219"/>
    </location>
</feature>
<dbReference type="NCBIfam" id="NF002341">
    <property type="entry name" value="PRK01305.1-1"/>
    <property type="match status" value="1"/>
</dbReference>